<keyword evidence="3" id="KW-1185">Reference proteome</keyword>
<dbReference type="GO" id="GO:0003700">
    <property type="term" value="F:DNA-binding transcription factor activity"/>
    <property type="evidence" value="ECO:0007669"/>
    <property type="project" value="InterPro"/>
</dbReference>
<gene>
    <name evidence="2" type="primary">badR</name>
    <name evidence="2" type="ORF">LAX5112_04300</name>
</gene>
<dbReference type="PROSITE" id="PS50995">
    <property type="entry name" value="HTH_MARR_2"/>
    <property type="match status" value="1"/>
</dbReference>
<dbReference type="InterPro" id="IPR036390">
    <property type="entry name" value="WH_DNA-bd_sf"/>
</dbReference>
<protein>
    <submittedName>
        <fullName evidence="2">Benzoate anaerobic degradation regulator</fullName>
    </submittedName>
</protein>
<dbReference type="PANTHER" id="PTHR33164:SF43">
    <property type="entry name" value="HTH-TYPE TRANSCRIPTIONAL REPRESSOR YETL"/>
    <property type="match status" value="1"/>
</dbReference>
<name>A0A0M7ALR9_9HYPH</name>
<dbReference type="PANTHER" id="PTHR33164">
    <property type="entry name" value="TRANSCRIPTIONAL REGULATOR, MARR FAMILY"/>
    <property type="match status" value="1"/>
</dbReference>
<evidence type="ECO:0000313" key="3">
    <source>
        <dbReference type="Proteomes" id="UP000053235"/>
    </source>
</evidence>
<dbReference type="RefSeq" id="WP_055673530.1">
    <property type="nucleotide sequence ID" value="NZ_CXWD01000022.1"/>
</dbReference>
<dbReference type="SUPFAM" id="SSF46785">
    <property type="entry name" value="Winged helix' DNA-binding domain"/>
    <property type="match status" value="1"/>
</dbReference>
<evidence type="ECO:0000259" key="1">
    <source>
        <dbReference type="PROSITE" id="PS50995"/>
    </source>
</evidence>
<dbReference type="GO" id="GO:0006950">
    <property type="term" value="P:response to stress"/>
    <property type="evidence" value="ECO:0007669"/>
    <property type="project" value="TreeGrafter"/>
</dbReference>
<dbReference type="InterPro" id="IPR039422">
    <property type="entry name" value="MarR/SlyA-like"/>
</dbReference>
<dbReference type="Proteomes" id="UP000053235">
    <property type="component" value="Unassembled WGS sequence"/>
</dbReference>
<sequence>MAAHDTSPEPISKSRLRLWLRMLKATSGIETELRRRLRDECDTTLPRFDVLSALSRYPDGLKMSEISAFLKVSNGNVTGIVERLVEDGHAVRMAVPGDKRANRVKLTSEGHAIFADLAAKHEGWINELMGGLDRTAIAACNEIFEQFGSSGEPETALKKAGRP</sequence>
<proteinExistence type="predicted"/>
<dbReference type="AlphaFoldDB" id="A0A0M7ALR9"/>
<accession>A0A0M7ALR9</accession>
<dbReference type="EMBL" id="CXWD01000022">
    <property type="protein sequence ID" value="CTQ75607.1"/>
    <property type="molecule type" value="Genomic_DNA"/>
</dbReference>
<dbReference type="OrthoDB" id="7063965at2"/>
<reference evidence="3" key="1">
    <citation type="submission" date="2015-07" db="EMBL/GenBank/DDBJ databases">
        <authorList>
            <person name="Rodrigo-Torres Lidia"/>
            <person name="Arahal R.David."/>
        </authorList>
    </citation>
    <scope>NUCLEOTIDE SEQUENCE [LARGE SCALE GENOMIC DNA]</scope>
    <source>
        <strain evidence="3">CECT 5112</strain>
    </source>
</reference>
<feature type="domain" description="HTH marR-type" evidence="1">
    <location>
        <begin position="15"/>
        <end position="149"/>
    </location>
</feature>
<dbReference type="SMART" id="SM00347">
    <property type="entry name" value="HTH_MARR"/>
    <property type="match status" value="1"/>
</dbReference>
<evidence type="ECO:0000313" key="2">
    <source>
        <dbReference type="EMBL" id="CTQ75607.1"/>
    </source>
</evidence>
<dbReference type="InterPro" id="IPR000835">
    <property type="entry name" value="HTH_MarR-typ"/>
</dbReference>
<dbReference type="Pfam" id="PF12802">
    <property type="entry name" value="MarR_2"/>
    <property type="match status" value="1"/>
</dbReference>
<organism evidence="2 3">
    <name type="scientific">Roseibium alexandrii</name>
    <dbReference type="NCBI Taxonomy" id="388408"/>
    <lineage>
        <taxon>Bacteria</taxon>
        <taxon>Pseudomonadati</taxon>
        <taxon>Pseudomonadota</taxon>
        <taxon>Alphaproteobacteria</taxon>
        <taxon>Hyphomicrobiales</taxon>
        <taxon>Stappiaceae</taxon>
        <taxon>Roseibium</taxon>
    </lineage>
</organism>
<dbReference type="PRINTS" id="PR00598">
    <property type="entry name" value="HTHMARR"/>
</dbReference>
<dbReference type="InterPro" id="IPR036388">
    <property type="entry name" value="WH-like_DNA-bd_sf"/>
</dbReference>
<dbReference type="Gene3D" id="1.10.10.10">
    <property type="entry name" value="Winged helix-like DNA-binding domain superfamily/Winged helix DNA-binding domain"/>
    <property type="match status" value="1"/>
</dbReference>
<dbReference type="STRING" id="388408.LAX5112_04300"/>